<dbReference type="EMBL" id="BMVC01000025">
    <property type="protein sequence ID" value="GHD16946.1"/>
    <property type="molecule type" value="Genomic_DNA"/>
</dbReference>
<feature type="region of interest" description="Disordered" evidence="1">
    <location>
        <begin position="42"/>
        <end position="76"/>
    </location>
</feature>
<evidence type="ECO:0000256" key="1">
    <source>
        <dbReference type="SAM" id="MobiDB-lite"/>
    </source>
</evidence>
<gene>
    <name evidence="2" type="ORF">GCM10010334_78450</name>
</gene>
<comment type="caution">
    <text evidence="2">The sequence shown here is derived from an EMBL/GenBank/DDBJ whole genome shotgun (WGS) entry which is preliminary data.</text>
</comment>
<dbReference type="Proteomes" id="UP000638353">
    <property type="component" value="Unassembled WGS sequence"/>
</dbReference>
<reference evidence="2" key="2">
    <citation type="submission" date="2020-09" db="EMBL/GenBank/DDBJ databases">
        <authorList>
            <person name="Sun Q."/>
            <person name="Ohkuma M."/>
        </authorList>
    </citation>
    <scope>NUCLEOTIDE SEQUENCE</scope>
    <source>
        <strain evidence="2">JCM 4637</strain>
    </source>
</reference>
<accession>A0A918X8W8</accession>
<organism evidence="2 3">
    <name type="scientific">Streptomyces finlayi</name>
    <dbReference type="NCBI Taxonomy" id="67296"/>
    <lineage>
        <taxon>Bacteria</taxon>
        <taxon>Bacillati</taxon>
        <taxon>Actinomycetota</taxon>
        <taxon>Actinomycetes</taxon>
        <taxon>Kitasatosporales</taxon>
        <taxon>Streptomycetaceae</taxon>
        <taxon>Streptomyces</taxon>
    </lineage>
</organism>
<proteinExistence type="predicted"/>
<evidence type="ECO:0000313" key="2">
    <source>
        <dbReference type="EMBL" id="GHD16946.1"/>
    </source>
</evidence>
<reference evidence="2" key="1">
    <citation type="journal article" date="2014" name="Int. J. Syst. Evol. Microbiol.">
        <title>Complete genome sequence of Corynebacterium casei LMG S-19264T (=DSM 44701T), isolated from a smear-ripened cheese.</title>
        <authorList>
            <consortium name="US DOE Joint Genome Institute (JGI-PGF)"/>
            <person name="Walter F."/>
            <person name="Albersmeier A."/>
            <person name="Kalinowski J."/>
            <person name="Ruckert C."/>
        </authorList>
    </citation>
    <scope>NUCLEOTIDE SEQUENCE</scope>
    <source>
        <strain evidence="2">JCM 4637</strain>
    </source>
</reference>
<evidence type="ECO:0000313" key="3">
    <source>
        <dbReference type="Proteomes" id="UP000638353"/>
    </source>
</evidence>
<protein>
    <submittedName>
        <fullName evidence="2">Uncharacterized protein</fullName>
    </submittedName>
</protein>
<sequence length="76" mass="7639">MAAGFRRGLSEGRRGGPGLLGAAATPGFWHLDGGRHVLGSKYRHPGALPAPGSRLPAPGSRLPAPGSRAWGFGGAV</sequence>
<dbReference type="AlphaFoldDB" id="A0A918X8W8"/>
<name>A0A918X8W8_9ACTN</name>